<feature type="transmembrane region" description="Helical" evidence="1">
    <location>
        <begin position="52"/>
        <end position="69"/>
    </location>
</feature>
<dbReference type="Proteomes" id="UP000005850">
    <property type="component" value="Chromosome"/>
</dbReference>
<evidence type="ECO:0000313" key="3">
    <source>
        <dbReference type="Proteomes" id="UP000005850"/>
    </source>
</evidence>
<evidence type="ECO:0000256" key="1">
    <source>
        <dbReference type="SAM" id="Phobius"/>
    </source>
</evidence>
<keyword evidence="1" id="KW-0812">Transmembrane</keyword>
<evidence type="ECO:0000313" key="2">
    <source>
        <dbReference type="EMBL" id="AIG27690.1"/>
    </source>
</evidence>
<protein>
    <submittedName>
        <fullName evidence="2">Uncharacterized protein</fullName>
    </submittedName>
</protein>
<dbReference type="RefSeq" id="WP_003336823.1">
    <property type="nucleotide sequence ID" value="NZ_CP007806.1"/>
</dbReference>
<reference evidence="2 3" key="1">
    <citation type="journal article" date="2011" name="J. Bacteriol.">
        <title>Genome sequence of Brevibacillus laterosporus LMG 15441, a pathogen of invertebrates.</title>
        <authorList>
            <person name="Djukic M."/>
            <person name="Poehlein A."/>
            <person name="Thurmer A."/>
            <person name="Daniel R."/>
        </authorList>
    </citation>
    <scope>NUCLEOTIDE SEQUENCE [LARGE SCALE GENOMIC DNA]</scope>
    <source>
        <strain evidence="2 3">LMG 15441</strain>
    </source>
</reference>
<dbReference type="AlphaFoldDB" id="A0A075RE91"/>
<keyword evidence="1" id="KW-1133">Transmembrane helix</keyword>
<gene>
    <name evidence="2" type="ORF">BRLA_c033780</name>
</gene>
<accession>A0A075RE91</accession>
<dbReference type="KEGG" id="blr:BRLA_c033780"/>
<proteinExistence type="predicted"/>
<feature type="transmembrane region" description="Helical" evidence="1">
    <location>
        <begin position="81"/>
        <end position="107"/>
    </location>
</feature>
<name>A0A075RE91_BRELA</name>
<dbReference type="EMBL" id="CP007806">
    <property type="protein sequence ID" value="AIG27690.1"/>
    <property type="molecule type" value="Genomic_DNA"/>
</dbReference>
<keyword evidence="1" id="KW-0472">Membrane</keyword>
<sequence length="218" mass="25043">MIPKKHQKLRWAAWISLALLLLLKASFPHNTTLLYRLLQQIGIPTRIESFHVDGIFLLLLFICVLVLFLKEYGAGKTIVTLWIAVPVATYLLLSGFQSFIANGVYALDYEKKRSFCHYQSDTDGLMKGSCQFRIKNYGGQEVHFSIDMPFHLFDDNTTEPEPLRAEYVIQARAEEIFEMPFQIRLAQTNQTDESERRVSGSITSPEIMVQAEGHERKL</sequence>
<keyword evidence="3" id="KW-1185">Reference proteome</keyword>
<organism evidence="2 3">
    <name type="scientific">Brevibacillus laterosporus LMG 15441</name>
    <dbReference type="NCBI Taxonomy" id="1042163"/>
    <lineage>
        <taxon>Bacteria</taxon>
        <taxon>Bacillati</taxon>
        <taxon>Bacillota</taxon>
        <taxon>Bacilli</taxon>
        <taxon>Bacillales</taxon>
        <taxon>Paenibacillaceae</taxon>
        <taxon>Brevibacillus</taxon>
    </lineage>
</organism>
<dbReference type="HOGENOM" id="CLU_1264928_0_0_9"/>